<dbReference type="InterPro" id="IPR012825">
    <property type="entry name" value="BluB"/>
</dbReference>
<dbReference type="Gene3D" id="3.40.109.10">
    <property type="entry name" value="NADH Oxidase"/>
    <property type="match status" value="1"/>
</dbReference>
<dbReference type="InterPro" id="IPR029479">
    <property type="entry name" value="Nitroreductase"/>
</dbReference>
<dbReference type="EMBL" id="CP136862">
    <property type="protein sequence ID" value="WOJ90940.1"/>
    <property type="molecule type" value="Genomic_DNA"/>
</dbReference>
<dbReference type="NCBIfam" id="TIGR02476">
    <property type="entry name" value="BluB"/>
    <property type="match status" value="1"/>
</dbReference>
<dbReference type="PANTHER" id="PTHR23026:SF123">
    <property type="entry name" value="NAD(P)H NITROREDUCTASE RV3131-RELATED"/>
    <property type="match status" value="1"/>
</dbReference>
<proteinExistence type="predicted"/>
<sequence>MRRGDPSETPPTFDDAFACRLEDLFKWRRDVRRFKPDPVSIALIEELVAIAALAPSVGNSQPWRFVSVETEARRLAVIDNFTACNDAALKCYEGERAALYARLKLAGLREAPVHLAVFCDHATPAGAGLGRRTMPEALDYSVVAAIHTLWLAARARGLGVGWVSIIDPKALAETLAAPPAWKLVAYLCIGIPQEEHQDPELERQHWQAHLDENERLLRV</sequence>
<evidence type="ECO:0000259" key="1">
    <source>
        <dbReference type="Pfam" id="PF00881"/>
    </source>
</evidence>
<dbReference type="RefSeq" id="WP_407340529.1">
    <property type="nucleotide sequence ID" value="NZ_CP136862.1"/>
</dbReference>
<dbReference type="Proteomes" id="UP001626536">
    <property type="component" value="Chromosome"/>
</dbReference>
<protein>
    <submittedName>
        <fullName evidence="2">5,6-dimethylbenzimidazole synthase</fullName>
        <ecNumber evidence="2">1.13.11.79</ecNumber>
    </submittedName>
</protein>
<evidence type="ECO:0000313" key="2">
    <source>
        <dbReference type="EMBL" id="WOJ90940.1"/>
    </source>
</evidence>
<gene>
    <name evidence="2" type="primary">bluB</name>
    <name evidence="2" type="ORF">RZS28_06545</name>
</gene>
<name>A0ABZ0HVL6_9HYPH</name>
<dbReference type="PANTHER" id="PTHR23026">
    <property type="entry name" value="NADPH NITROREDUCTASE"/>
    <property type="match status" value="1"/>
</dbReference>
<reference evidence="2 3" key="1">
    <citation type="submission" date="2023-10" db="EMBL/GenBank/DDBJ databases">
        <title>Novel methanotroph of the genus Methylocapsa from a subarctic wetland.</title>
        <authorList>
            <person name="Belova S.E."/>
            <person name="Oshkin I.Y."/>
            <person name="Miroshnikov K."/>
            <person name="Dedysh S.N."/>
        </authorList>
    </citation>
    <scope>NUCLEOTIDE SEQUENCE [LARGE SCALE GENOMIC DNA]</scope>
    <source>
        <strain evidence="2 3">RX1</strain>
    </source>
</reference>
<accession>A0ABZ0HVL6</accession>
<feature type="domain" description="Nitroreductase" evidence="1">
    <location>
        <begin position="26"/>
        <end position="190"/>
    </location>
</feature>
<dbReference type="GO" id="GO:0102919">
    <property type="term" value="F:5,6-dimethylbenzimidazole synthase activity"/>
    <property type="evidence" value="ECO:0007669"/>
    <property type="project" value="UniProtKB-EC"/>
</dbReference>
<dbReference type="InterPro" id="IPR000415">
    <property type="entry name" value="Nitroreductase-like"/>
</dbReference>
<dbReference type="Pfam" id="PF00881">
    <property type="entry name" value="Nitroreductase"/>
    <property type="match status" value="1"/>
</dbReference>
<organism evidence="2 3">
    <name type="scientific">Methylocapsa polymorpha</name>
    <dbReference type="NCBI Taxonomy" id="3080828"/>
    <lineage>
        <taxon>Bacteria</taxon>
        <taxon>Pseudomonadati</taxon>
        <taxon>Pseudomonadota</taxon>
        <taxon>Alphaproteobacteria</taxon>
        <taxon>Hyphomicrobiales</taxon>
        <taxon>Beijerinckiaceae</taxon>
        <taxon>Methylocapsa</taxon>
    </lineage>
</organism>
<evidence type="ECO:0000313" key="3">
    <source>
        <dbReference type="Proteomes" id="UP001626536"/>
    </source>
</evidence>
<dbReference type="InterPro" id="IPR050627">
    <property type="entry name" value="Nitroreductase/BluB"/>
</dbReference>
<keyword evidence="2" id="KW-0560">Oxidoreductase</keyword>
<dbReference type="EC" id="1.13.11.79" evidence="2"/>
<keyword evidence="3" id="KW-1185">Reference proteome</keyword>
<dbReference type="SUPFAM" id="SSF55469">
    <property type="entry name" value="FMN-dependent nitroreductase-like"/>
    <property type="match status" value="1"/>
</dbReference>